<feature type="transmembrane region" description="Helical" evidence="6">
    <location>
        <begin position="7"/>
        <end position="26"/>
    </location>
</feature>
<evidence type="ECO:0000256" key="6">
    <source>
        <dbReference type="SAM" id="Phobius"/>
    </source>
</evidence>
<protein>
    <submittedName>
        <fullName evidence="9">Oligosaccharyltransferase</fullName>
    </submittedName>
</protein>
<feature type="transmembrane region" description="Helical" evidence="6">
    <location>
        <begin position="125"/>
        <end position="147"/>
    </location>
</feature>
<feature type="transmembrane region" description="Helical" evidence="6">
    <location>
        <begin position="215"/>
        <end position="230"/>
    </location>
</feature>
<organism evidence="9 10">
    <name type="scientific">Ferrimonas pelagia</name>
    <dbReference type="NCBI Taxonomy" id="1177826"/>
    <lineage>
        <taxon>Bacteria</taxon>
        <taxon>Pseudomonadati</taxon>
        <taxon>Pseudomonadota</taxon>
        <taxon>Gammaproteobacteria</taxon>
        <taxon>Alteromonadales</taxon>
        <taxon>Ferrimonadaceae</taxon>
        <taxon>Ferrimonas</taxon>
    </lineage>
</organism>
<evidence type="ECO:0000256" key="4">
    <source>
        <dbReference type="ARBA" id="ARBA00023136"/>
    </source>
</evidence>
<gene>
    <name evidence="9" type="ORF">GCM10023333_37930</name>
</gene>
<evidence type="ECO:0000256" key="2">
    <source>
        <dbReference type="ARBA" id="ARBA00022692"/>
    </source>
</evidence>
<evidence type="ECO:0000256" key="1">
    <source>
        <dbReference type="ARBA" id="ARBA00004141"/>
    </source>
</evidence>
<sequence length="556" mass="60614">MAKDGRLTQAYLAALALLWLLAMHYYQPNGGGAGLALAFNSTSWIAISLILAVGLWQLQQQQTLHYTRTDLALLAVLLCLALPLLWSDAPWRQTGYDRYLGLIALAALILLHRQFVFSRAQKQRFWALLSVAALIQALIALGQFLAIPLLAEIPQLRPSGTLQQTNVIASLLASGIAISAYQRLSLTLPNGLLWLHRAVILTAFTAQLLILSRTGLLGTLLALLGLGLLYRTQRRRLLELGGLFGAALILALLLQHSQVGAGRANMAEPGYRTVQYQLSAELFLQAPLTGHGIGQFQSRYAEHKAQRLAQQPDLTQYSSASSHPHNELLFWAVEGGVLPPLGLVLFALGFTLLVWRRGSLAQRAAWLCSVPILLHTQTEYPLYHSAPHLALLALLLSEATPGTRLSRHAPLTLLPKLTAVLLVLLITPFMLTNLHTTYLGGQYFAEGKAAPLTRIINPFGQEKIVNMLMGSALLKAGHPQALAQAQALAEHEVQLRPSVGAYLLLYDAQRLSGQTQQAQATLAQARYHFPSAPLLQPSEPTPPTRSADWPPASPTL</sequence>
<dbReference type="InterPro" id="IPR021797">
    <property type="entry name" value="Wzy_C_2"/>
</dbReference>
<evidence type="ECO:0000256" key="3">
    <source>
        <dbReference type="ARBA" id="ARBA00022989"/>
    </source>
</evidence>
<feature type="transmembrane region" description="Helical" evidence="6">
    <location>
        <begin position="70"/>
        <end position="87"/>
    </location>
</feature>
<keyword evidence="10" id="KW-1185">Reference proteome</keyword>
<dbReference type="InterPro" id="IPR051533">
    <property type="entry name" value="WaaL-like"/>
</dbReference>
<dbReference type="Pfam" id="PF11846">
    <property type="entry name" value="Wzy_C_2"/>
    <property type="match status" value="1"/>
</dbReference>
<name>A0ABP9FG04_9GAMM</name>
<evidence type="ECO:0000259" key="8">
    <source>
        <dbReference type="Pfam" id="PF11846"/>
    </source>
</evidence>
<feature type="domain" description="Virulence factor membrane-bound polymerase C-terminal" evidence="8">
    <location>
        <begin position="364"/>
        <end position="532"/>
    </location>
</feature>
<dbReference type="PANTHER" id="PTHR37422">
    <property type="entry name" value="TEICHURONIC ACID BIOSYNTHESIS PROTEIN TUAE"/>
    <property type="match status" value="1"/>
</dbReference>
<comment type="caution">
    <text evidence="9">The sequence shown here is derived from an EMBL/GenBank/DDBJ whole genome shotgun (WGS) entry which is preliminary data.</text>
</comment>
<feature type="transmembrane region" description="Helical" evidence="6">
    <location>
        <begin position="328"/>
        <end position="355"/>
    </location>
</feature>
<feature type="transmembrane region" description="Helical" evidence="6">
    <location>
        <begin position="413"/>
        <end position="431"/>
    </location>
</feature>
<keyword evidence="2 6" id="KW-0812">Transmembrane</keyword>
<reference evidence="10" key="1">
    <citation type="journal article" date="2019" name="Int. J. Syst. Evol. Microbiol.">
        <title>The Global Catalogue of Microorganisms (GCM) 10K type strain sequencing project: providing services to taxonomists for standard genome sequencing and annotation.</title>
        <authorList>
            <consortium name="The Broad Institute Genomics Platform"/>
            <consortium name="The Broad Institute Genome Sequencing Center for Infectious Disease"/>
            <person name="Wu L."/>
            <person name="Ma J."/>
        </authorList>
    </citation>
    <scope>NUCLEOTIDE SEQUENCE [LARGE SCALE GENOMIC DNA]</scope>
    <source>
        <strain evidence="10">JCM 18401</strain>
    </source>
</reference>
<evidence type="ECO:0000313" key="9">
    <source>
        <dbReference type="EMBL" id="GAA4900465.1"/>
    </source>
</evidence>
<feature type="domain" description="O-antigen ligase-related" evidence="7">
    <location>
        <begin position="199"/>
        <end position="338"/>
    </location>
</feature>
<evidence type="ECO:0000259" key="7">
    <source>
        <dbReference type="Pfam" id="PF04932"/>
    </source>
</evidence>
<dbReference type="Pfam" id="PF04932">
    <property type="entry name" value="Wzy_C"/>
    <property type="match status" value="1"/>
</dbReference>
<dbReference type="EMBL" id="BAABJZ010000103">
    <property type="protein sequence ID" value="GAA4900465.1"/>
    <property type="molecule type" value="Genomic_DNA"/>
</dbReference>
<dbReference type="Proteomes" id="UP001499988">
    <property type="component" value="Unassembled WGS sequence"/>
</dbReference>
<dbReference type="RefSeq" id="WP_345337066.1">
    <property type="nucleotide sequence ID" value="NZ_BAABJZ010000103.1"/>
</dbReference>
<comment type="subcellular location">
    <subcellularLocation>
        <location evidence="1">Membrane</location>
        <topology evidence="1">Multi-pass membrane protein</topology>
    </subcellularLocation>
</comment>
<proteinExistence type="predicted"/>
<dbReference type="PANTHER" id="PTHR37422:SF21">
    <property type="entry name" value="EXOQ-LIKE PROTEIN"/>
    <property type="match status" value="1"/>
</dbReference>
<feature type="transmembrane region" description="Helical" evidence="6">
    <location>
        <begin position="237"/>
        <end position="256"/>
    </location>
</feature>
<evidence type="ECO:0000256" key="5">
    <source>
        <dbReference type="SAM" id="MobiDB-lite"/>
    </source>
</evidence>
<keyword evidence="4 6" id="KW-0472">Membrane</keyword>
<accession>A0ABP9FG04</accession>
<keyword evidence="3 6" id="KW-1133">Transmembrane helix</keyword>
<feature type="transmembrane region" description="Helical" evidence="6">
    <location>
        <begin position="99"/>
        <end position="118"/>
    </location>
</feature>
<dbReference type="InterPro" id="IPR007016">
    <property type="entry name" value="O-antigen_ligase-rel_domated"/>
</dbReference>
<evidence type="ECO:0000313" key="10">
    <source>
        <dbReference type="Proteomes" id="UP001499988"/>
    </source>
</evidence>
<feature type="transmembrane region" description="Helical" evidence="6">
    <location>
        <begin position="32"/>
        <end position="58"/>
    </location>
</feature>
<feature type="region of interest" description="Disordered" evidence="5">
    <location>
        <begin position="532"/>
        <end position="556"/>
    </location>
</feature>